<evidence type="ECO:0000313" key="2">
    <source>
        <dbReference type="Proteomes" id="UP001652628"/>
    </source>
</evidence>
<feature type="chain" id="PRO_5045036214" evidence="1">
    <location>
        <begin position="25"/>
        <end position="279"/>
    </location>
</feature>
<sequence>MRIQRHFVLGLLGVLCWAIGGSQSKAVVDQQPAASQVDSKSVAQQRIDLGLGLGDGLIHDHEHHEHHEHIIEHHEHHHEHHDPGYWKKKVTWKEGWKKIWNPAKKQIWNPSWKKIWKPAKKQIWVPEKKLEWKEGWKQYWKPAKKEIWTDKLEWKEAWKQIWVPGWKEIWVPGWKKIWKPVVISEWFPSPDHHHDHHHHEHGFDWDRKDAGVTATKSADGKDKVVWKRDDTNAAGKPTLLQPVASADFQAKSLEAAKSPVAAPAASVAATSQSFKFPGA</sequence>
<keyword evidence="2" id="KW-1185">Reference proteome</keyword>
<dbReference type="GeneID" id="108009862"/>
<dbReference type="PANTHER" id="PTHR21698">
    <property type="entry name" value="PROTEIN (PUTATIVE)-RELATED"/>
    <property type="match status" value="1"/>
</dbReference>
<evidence type="ECO:0000256" key="1">
    <source>
        <dbReference type="SAM" id="SignalP"/>
    </source>
</evidence>
<dbReference type="RefSeq" id="XP_070850741.1">
    <property type="nucleotide sequence ID" value="XM_070994640.1"/>
</dbReference>
<dbReference type="Proteomes" id="UP001652628">
    <property type="component" value="Chromosome 2R"/>
</dbReference>
<keyword evidence="1" id="KW-0732">Signal</keyword>
<feature type="signal peptide" evidence="1">
    <location>
        <begin position="1"/>
        <end position="24"/>
    </location>
</feature>
<evidence type="ECO:0000313" key="3">
    <source>
        <dbReference type="RefSeq" id="XP_070850741.1"/>
    </source>
</evidence>
<name>A0ABM4TL93_DROSZ</name>
<proteinExistence type="predicted"/>
<dbReference type="Pfam" id="PF16086">
    <property type="entry name" value="DUF4816"/>
    <property type="match status" value="2"/>
</dbReference>
<organism evidence="2 3">
    <name type="scientific">Drosophila suzukii</name>
    <name type="common">Spotted-wing drosophila fruit fly</name>
    <dbReference type="NCBI Taxonomy" id="28584"/>
    <lineage>
        <taxon>Eukaryota</taxon>
        <taxon>Metazoa</taxon>
        <taxon>Ecdysozoa</taxon>
        <taxon>Arthropoda</taxon>
        <taxon>Hexapoda</taxon>
        <taxon>Insecta</taxon>
        <taxon>Pterygota</taxon>
        <taxon>Neoptera</taxon>
        <taxon>Endopterygota</taxon>
        <taxon>Diptera</taxon>
        <taxon>Brachycera</taxon>
        <taxon>Muscomorpha</taxon>
        <taxon>Ephydroidea</taxon>
        <taxon>Drosophilidae</taxon>
        <taxon>Drosophila</taxon>
        <taxon>Sophophora</taxon>
    </lineage>
</organism>
<dbReference type="InterPro" id="IPR032134">
    <property type="entry name" value="DUF4816"/>
</dbReference>
<reference evidence="3" key="1">
    <citation type="submission" date="2025-08" db="UniProtKB">
        <authorList>
            <consortium name="RefSeq"/>
        </authorList>
    </citation>
    <scope>IDENTIFICATION</scope>
</reference>
<accession>A0ABM4TL93</accession>
<dbReference type="PANTHER" id="PTHR21698:SF6">
    <property type="match status" value="1"/>
</dbReference>
<gene>
    <name evidence="3" type="primary">LOC108009862</name>
</gene>
<protein>
    <submittedName>
        <fullName evidence="3">Uncharacterized protein isoform X2</fullName>
    </submittedName>
</protein>